<sequence>MCKKFSKYLQKQHFFWNLKILQEKILQKICILCKKNASVKNKYLYLIANKNQKNMKTKEL</sequence>
<accession>A0A434A630</accession>
<reference evidence="2" key="1">
    <citation type="journal article" date="2019" name="Syst. Appl. Microbiol.">
        <title>Flavobacterium circumlabens sp. nov. and Flavobacterium cupreum sp. nov., two psychrotrophic species isolated from Antarctic environmental samples.</title>
        <authorList>
            <person name="Kralova S."/>
            <person name="Busse H.-J."/>
            <person name="Svec P."/>
            <person name="Maslanova I."/>
            <person name="Stankova E."/>
            <person name="Bartak M."/>
            <person name="Sedlacek I."/>
        </authorList>
    </citation>
    <scope>NUCLEOTIDE SEQUENCE [LARGE SCALE GENOMIC DNA]</scope>
    <source>
        <strain evidence="2">CCM 8825</strain>
    </source>
</reference>
<proteinExistence type="predicted"/>
<dbReference type="Proteomes" id="UP000288102">
    <property type="component" value="Unassembled WGS sequence"/>
</dbReference>
<evidence type="ECO:0000313" key="1">
    <source>
        <dbReference type="EMBL" id="RUT69859.1"/>
    </source>
</evidence>
<name>A0A434A630_9FLAO</name>
<dbReference type="EMBL" id="QWDM01000008">
    <property type="protein sequence ID" value="RUT69859.1"/>
    <property type="molecule type" value="Genomic_DNA"/>
</dbReference>
<dbReference type="AlphaFoldDB" id="A0A434A630"/>
<gene>
    <name evidence="1" type="ORF">D0817_14680</name>
</gene>
<organism evidence="1 2">
    <name type="scientific">Flavobacterium cupreum</name>
    <dbReference type="NCBI Taxonomy" id="2133766"/>
    <lineage>
        <taxon>Bacteria</taxon>
        <taxon>Pseudomonadati</taxon>
        <taxon>Bacteroidota</taxon>
        <taxon>Flavobacteriia</taxon>
        <taxon>Flavobacteriales</taxon>
        <taxon>Flavobacteriaceae</taxon>
        <taxon>Flavobacterium</taxon>
    </lineage>
</organism>
<protein>
    <submittedName>
        <fullName evidence="1">Uncharacterized protein</fullName>
    </submittedName>
</protein>
<comment type="caution">
    <text evidence="1">The sequence shown here is derived from an EMBL/GenBank/DDBJ whole genome shotgun (WGS) entry which is preliminary data.</text>
</comment>
<evidence type="ECO:0000313" key="2">
    <source>
        <dbReference type="Proteomes" id="UP000288102"/>
    </source>
</evidence>
<keyword evidence="2" id="KW-1185">Reference proteome</keyword>